<dbReference type="PRINTS" id="PR00413">
    <property type="entry name" value="HADHALOGNASE"/>
</dbReference>
<dbReference type="SUPFAM" id="SSF56784">
    <property type="entry name" value="HAD-like"/>
    <property type="match status" value="1"/>
</dbReference>
<dbReference type="SFLD" id="SFLDS00003">
    <property type="entry name" value="Haloacid_Dehalogenase"/>
    <property type="match status" value="1"/>
</dbReference>
<dbReference type="Gene3D" id="3.40.50.1000">
    <property type="entry name" value="HAD superfamily/HAD-like"/>
    <property type="match status" value="1"/>
</dbReference>
<dbReference type="PANTHER" id="PTHR43611">
    <property type="entry name" value="ALPHA-D-GLUCOSE 1-PHOSPHATE PHOSPHATASE"/>
    <property type="match status" value="1"/>
</dbReference>
<dbReference type="CDD" id="cd02603">
    <property type="entry name" value="HAD_sEH-N_like"/>
    <property type="match status" value="1"/>
</dbReference>
<dbReference type="NCBIfam" id="TIGR01509">
    <property type="entry name" value="HAD-SF-IA-v3"/>
    <property type="match status" value="1"/>
</dbReference>
<proteinExistence type="predicted"/>
<accession>A0A6L7EPX6</accession>
<protein>
    <submittedName>
        <fullName evidence="1">HAD-IA family hydrolase</fullName>
    </submittedName>
</protein>
<dbReference type="SFLD" id="SFLDG01129">
    <property type="entry name" value="C1.5:_HAD__Beta-PGM__Phosphata"/>
    <property type="match status" value="1"/>
</dbReference>
<evidence type="ECO:0000313" key="2">
    <source>
        <dbReference type="Proteomes" id="UP000473325"/>
    </source>
</evidence>
<dbReference type="Pfam" id="PF00702">
    <property type="entry name" value="Hydrolase"/>
    <property type="match status" value="1"/>
</dbReference>
<dbReference type="InterPro" id="IPR006439">
    <property type="entry name" value="HAD-SF_hydro_IA"/>
</dbReference>
<reference evidence="1 2" key="1">
    <citation type="submission" date="2019-12" db="EMBL/GenBank/DDBJ databases">
        <authorList>
            <person name="Kun Z."/>
        </authorList>
    </citation>
    <scope>NUCLEOTIDE SEQUENCE [LARGE SCALE GENOMIC DNA]</scope>
    <source>
        <strain evidence="1 2">YIM 123512</strain>
    </source>
</reference>
<organism evidence="1 2">
    <name type="scientific">Nocardioides flavescens</name>
    <dbReference type="NCBI Taxonomy" id="2691959"/>
    <lineage>
        <taxon>Bacteria</taxon>
        <taxon>Bacillati</taxon>
        <taxon>Actinomycetota</taxon>
        <taxon>Actinomycetes</taxon>
        <taxon>Propionibacteriales</taxon>
        <taxon>Nocardioidaceae</taxon>
        <taxon>Nocardioides</taxon>
    </lineage>
</organism>
<keyword evidence="1" id="KW-0378">Hydrolase</keyword>
<dbReference type="InterPro" id="IPR023214">
    <property type="entry name" value="HAD_sf"/>
</dbReference>
<dbReference type="GO" id="GO:0016787">
    <property type="term" value="F:hydrolase activity"/>
    <property type="evidence" value="ECO:0007669"/>
    <property type="project" value="UniProtKB-KW"/>
</dbReference>
<keyword evidence="2" id="KW-1185">Reference proteome</keyword>
<dbReference type="Proteomes" id="UP000473325">
    <property type="component" value="Unassembled WGS sequence"/>
</dbReference>
<dbReference type="AlphaFoldDB" id="A0A6L7EPX6"/>
<dbReference type="PANTHER" id="PTHR43611:SF3">
    <property type="entry name" value="FLAVIN MONONUCLEOTIDE HYDROLASE 1, CHLOROPLATIC"/>
    <property type="match status" value="1"/>
</dbReference>
<sequence>MAAGPATPRGVVWDLGNVLIDWQPGRAVATGVGEDEAARFLAADDFDFMAWNHVQDAGGTWADALAAVAESHPHWRDHAAAYHRHFVDSLVGEVPGSADLVRDLRAAGVPQWGLTNWSAELYPHAPERYAVLAELEDVVVSGREGLAKPDPRIFDLTVARTGLPASALVFVDDRADNVEAAVAAGLQGVVFRDAVQVRSELRKRGLPV</sequence>
<name>A0A6L7EPX6_9ACTN</name>
<gene>
    <name evidence="1" type="ORF">GRQ65_07295</name>
</gene>
<dbReference type="EMBL" id="WUEK01000004">
    <property type="protein sequence ID" value="MXG89353.1"/>
    <property type="molecule type" value="Genomic_DNA"/>
</dbReference>
<dbReference type="InterPro" id="IPR036412">
    <property type="entry name" value="HAD-like_sf"/>
</dbReference>
<evidence type="ECO:0000313" key="1">
    <source>
        <dbReference type="EMBL" id="MXG89353.1"/>
    </source>
</evidence>
<comment type="caution">
    <text evidence="1">The sequence shown here is derived from an EMBL/GenBank/DDBJ whole genome shotgun (WGS) entry which is preliminary data.</text>
</comment>